<protein>
    <submittedName>
        <fullName evidence="1">Uncharacterized protein</fullName>
    </submittedName>
</protein>
<sequence length="42" mass="4699">MNATELSLSNFNSNQQVNLIMLGFAIITGKLPFIEVDHYEEG</sequence>
<name>X1E1E6_9ZZZZ</name>
<comment type="caution">
    <text evidence="1">The sequence shown here is derived from an EMBL/GenBank/DDBJ whole genome shotgun (WGS) entry which is preliminary data.</text>
</comment>
<dbReference type="AlphaFoldDB" id="X1E1E6"/>
<feature type="non-terminal residue" evidence="1">
    <location>
        <position position="42"/>
    </location>
</feature>
<reference evidence="1" key="1">
    <citation type="journal article" date="2014" name="Front. Microbiol.">
        <title>High frequency of phylogenetically diverse reductive dehalogenase-homologous genes in deep subseafloor sedimentary metagenomes.</title>
        <authorList>
            <person name="Kawai M."/>
            <person name="Futagami T."/>
            <person name="Toyoda A."/>
            <person name="Takaki Y."/>
            <person name="Nishi S."/>
            <person name="Hori S."/>
            <person name="Arai W."/>
            <person name="Tsubouchi T."/>
            <person name="Morono Y."/>
            <person name="Uchiyama I."/>
            <person name="Ito T."/>
            <person name="Fujiyama A."/>
            <person name="Inagaki F."/>
            <person name="Takami H."/>
        </authorList>
    </citation>
    <scope>NUCLEOTIDE SEQUENCE</scope>
    <source>
        <strain evidence="1">Expedition CK06-06</strain>
    </source>
</reference>
<dbReference type="EMBL" id="BART01040131">
    <property type="protein sequence ID" value="GAH26372.1"/>
    <property type="molecule type" value="Genomic_DNA"/>
</dbReference>
<proteinExistence type="predicted"/>
<gene>
    <name evidence="1" type="ORF">S01H4_65522</name>
</gene>
<evidence type="ECO:0000313" key="1">
    <source>
        <dbReference type="EMBL" id="GAH26372.1"/>
    </source>
</evidence>
<organism evidence="1">
    <name type="scientific">marine sediment metagenome</name>
    <dbReference type="NCBI Taxonomy" id="412755"/>
    <lineage>
        <taxon>unclassified sequences</taxon>
        <taxon>metagenomes</taxon>
        <taxon>ecological metagenomes</taxon>
    </lineage>
</organism>
<accession>X1E1E6</accession>